<dbReference type="CDD" id="cd06466">
    <property type="entry name" value="p23_CS_SGT1_like"/>
    <property type="match status" value="1"/>
</dbReference>
<feature type="domain" description="SGS" evidence="3">
    <location>
        <begin position="359"/>
        <end position="470"/>
    </location>
</feature>
<comment type="similarity">
    <text evidence="1">Belongs to the SGT1 family.</text>
</comment>
<dbReference type="Gene3D" id="2.60.40.790">
    <property type="match status" value="1"/>
</dbReference>
<dbReference type="InterPro" id="IPR008978">
    <property type="entry name" value="HSP20-like_chaperone"/>
</dbReference>
<dbReference type="InterPro" id="IPR011990">
    <property type="entry name" value="TPR-like_helical_dom_sf"/>
</dbReference>
<feature type="region of interest" description="Disordered" evidence="2">
    <location>
        <begin position="348"/>
        <end position="368"/>
    </location>
</feature>
<evidence type="ECO:0000259" key="4">
    <source>
        <dbReference type="PROSITE" id="PS51203"/>
    </source>
</evidence>
<feature type="compositionally biased region" description="Polar residues" evidence="2">
    <location>
        <begin position="348"/>
        <end position="365"/>
    </location>
</feature>
<dbReference type="Pfam" id="PF04969">
    <property type="entry name" value="CS"/>
    <property type="match status" value="1"/>
</dbReference>
<dbReference type="Pfam" id="PF05002">
    <property type="entry name" value="SGS"/>
    <property type="match status" value="1"/>
</dbReference>
<evidence type="ECO:0000256" key="2">
    <source>
        <dbReference type="SAM" id="MobiDB-lite"/>
    </source>
</evidence>
<dbReference type="EMBL" id="CVMT01000003">
    <property type="protein sequence ID" value="CRG87271.1"/>
    <property type="molecule type" value="Genomic_DNA"/>
</dbReference>
<protein>
    <submittedName>
        <fullName evidence="5">Suppressor of G2 allele of SKP1</fullName>
    </submittedName>
</protein>
<dbReference type="AlphaFoldDB" id="A0A0U1LX74"/>
<dbReference type="PROSITE" id="PS51048">
    <property type="entry name" value="SGS"/>
    <property type="match status" value="1"/>
</dbReference>
<keyword evidence="6" id="KW-1185">Reference proteome</keyword>
<accession>A0A0U1LX74</accession>
<name>A0A0U1LX74_TALIS</name>
<dbReference type="InterPro" id="IPR044563">
    <property type="entry name" value="Sgt1-like"/>
</dbReference>
<dbReference type="SUPFAM" id="SSF49764">
    <property type="entry name" value="HSP20-like chaperones"/>
    <property type="match status" value="1"/>
</dbReference>
<dbReference type="InterPro" id="IPR007699">
    <property type="entry name" value="SGS_dom"/>
</dbReference>
<feature type="compositionally biased region" description="Basic and acidic residues" evidence="2">
    <location>
        <begin position="381"/>
        <end position="399"/>
    </location>
</feature>
<dbReference type="OrthoDB" id="1898560at2759"/>
<dbReference type="Gene3D" id="1.25.40.10">
    <property type="entry name" value="Tetratricopeptide repeat domain"/>
    <property type="match status" value="1"/>
</dbReference>
<dbReference type="SUPFAM" id="SSF48452">
    <property type="entry name" value="TPR-like"/>
    <property type="match status" value="1"/>
</dbReference>
<feature type="region of interest" description="Disordered" evidence="2">
    <location>
        <begin position="381"/>
        <end position="415"/>
    </location>
</feature>
<evidence type="ECO:0000256" key="1">
    <source>
        <dbReference type="ARBA" id="ARBA00008509"/>
    </source>
</evidence>
<dbReference type="STRING" id="28573.A0A0U1LX74"/>
<dbReference type="PANTHER" id="PTHR45862">
    <property type="entry name" value="PROTEIN SGT1 HOMOLOG"/>
    <property type="match status" value="1"/>
</dbReference>
<feature type="domain" description="CS" evidence="4">
    <location>
        <begin position="243"/>
        <end position="334"/>
    </location>
</feature>
<proteinExistence type="inferred from homology"/>
<dbReference type="PROSITE" id="PS51203">
    <property type="entry name" value="CS"/>
    <property type="match status" value="1"/>
</dbReference>
<dbReference type="Proteomes" id="UP000054383">
    <property type="component" value="Unassembled WGS sequence"/>
</dbReference>
<feature type="compositionally biased region" description="Low complexity" evidence="2">
    <location>
        <begin position="216"/>
        <end position="228"/>
    </location>
</feature>
<organism evidence="5 6">
    <name type="scientific">Talaromyces islandicus</name>
    <name type="common">Penicillium islandicum</name>
    <dbReference type="NCBI Taxonomy" id="28573"/>
    <lineage>
        <taxon>Eukaryota</taxon>
        <taxon>Fungi</taxon>
        <taxon>Dikarya</taxon>
        <taxon>Ascomycota</taxon>
        <taxon>Pezizomycotina</taxon>
        <taxon>Eurotiomycetes</taxon>
        <taxon>Eurotiomycetidae</taxon>
        <taxon>Eurotiales</taxon>
        <taxon>Trichocomaceae</taxon>
        <taxon>Talaromyces</taxon>
        <taxon>Talaromyces sect. Islandici</taxon>
    </lineage>
</organism>
<sequence>MNAATEGDKAAAASDWAEAIKQYTNALIELPRAPGYWIKRSTAYSRRKNDGGPDFNAALRDAELALALARERGKRELIIEAQMRRAVVLFQLEQYGNSGYLFDILGEKLGLGKQKHQDKSAQVQAAMTQKASQKQENELSIWKIKIQGRLNKLEKDDQKLVVTISEYPEIKIPSEQELRKSLKAQQTASTTSGIVEELPDSTPTTEKTKETKLDVAGPGSSAPFTAGPGAPPAAPSAPAAPAAPKVRHEWYQSHDSVVVTVYAKNVNKDQLETEIQEDSVSLEFPVSTGSTFSFNLEPLYALIDPAQSKINVLSTKIEVVLRKQVPGQKWGSLEGSALATSKPISAPMTQIPQASSGPSYPTSSKHGVKNWDKLATDLTKKKEKTKDEKVKKSIAKDSADQETGSDSDVDSDYGGGDAVDSFFKKLYANSDPDTQRAMMKSYYESQGTALSTNWDEVGKDKVAVHPPSSD</sequence>
<dbReference type="GO" id="GO:0051087">
    <property type="term" value="F:protein-folding chaperone binding"/>
    <property type="evidence" value="ECO:0007669"/>
    <property type="project" value="InterPro"/>
</dbReference>
<evidence type="ECO:0000313" key="6">
    <source>
        <dbReference type="Proteomes" id="UP000054383"/>
    </source>
</evidence>
<gene>
    <name evidence="5" type="ORF">PISL3812_04288</name>
</gene>
<feature type="region of interest" description="Disordered" evidence="2">
    <location>
        <begin position="181"/>
        <end position="241"/>
    </location>
</feature>
<evidence type="ECO:0000259" key="3">
    <source>
        <dbReference type="PROSITE" id="PS51048"/>
    </source>
</evidence>
<evidence type="ECO:0000313" key="5">
    <source>
        <dbReference type="EMBL" id="CRG87271.1"/>
    </source>
</evidence>
<feature type="compositionally biased region" description="Polar residues" evidence="2">
    <location>
        <begin position="183"/>
        <end position="193"/>
    </location>
</feature>
<feature type="region of interest" description="Disordered" evidence="2">
    <location>
        <begin position="449"/>
        <end position="470"/>
    </location>
</feature>
<dbReference type="InterPro" id="IPR007052">
    <property type="entry name" value="CS_dom"/>
</dbReference>
<reference evidence="5 6" key="1">
    <citation type="submission" date="2015-04" db="EMBL/GenBank/DDBJ databases">
        <authorList>
            <person name="Syromyatnikov M.Y."/>
            <person name="Popov V.N."/>
        </authorList>
    </citation>
    <scope>NUCLEOTIDE SEQUENCE [LARGE SCALE GENOMIC DNA]</scope>
    <source>
        <strain evidence="5">WF-38-12</strain>
    </source>
</reference>
<dbReference type="OMA" id="KSGPKNW"/>